<dbReference type="Proteomes" id="UP000315423">
    <property type="component" value="Unassembled WGS sequence"/>
</dbReference>
<gene>
    <name evidence="1" type="ORF">C5S46_00235</name>
</gene>
<reference evidence="1" key="1">
    <citation type="submission" date="2018-09" db="EMBL/GenBank/DDBJ databases">
        <title>A genomic encyclopedia of anaerobic methanotrophic archaea.</title>
        <authorList>
            <person name="Skennerton C.T."/>
            <person name="Chadwick G.L."/>
            <person name="Laso-Perez R."/>
            <person name="Leu A.O."/>
            <person name="Speth D.R."/>
            <person name="Yu H."/>
            <person name="Morgan-Lang C."/>
            <person name="Hatzenpichler R."/>
            <person name="Goudeau D."/>
            <person name="Malmstrom R."/>
            <person name="Woyke T."/>
            <person name="Hallam S."/>
            <person name="Tyson G.W."/>
            <person name="Wegener G."/>
            <person name="Boetius A."/>
            <person name="Orphan V.J."/>
        </authorList>
    </citation>
    <scope>NUCLEOTIDE SEQUENCE</scope>
    <source>
        <strain evidence="1">CONS3730D10UFb2</strain>
    </source>
</reference>
<evidence type="ECO:0000313" key="1">
    <source>
        <dbReference type="EMBL" id="TKY92521.1"/>
    </source>
</evidence>
<proteinExistence type="predicted"/>
<comment type="caution">
    <text evidence="1">The sequence shown here is derived from an EMBL/GenBank/DDBJ whole genome shotgun (WGS) entry which is preliminary data.</text>
</comment>
<sequence length="398" mass="42562">MPDTAVEFSSCRTRIVIILSIGLFIIFTGMLSLIPMLPAISNDLNISETMLGVIMGSFMVCMAFPQIPIGVLSDRYGRRPFITGGILIFSFGLLFFGEARSESQLLIARSLSGFGAAMFFSTAYTIVNDIYSIRERGKGMGIISMTVGLGTVCGYILGGVVGGIYGWRAVFICMFWASLIISGSTLLLIETSPRTQEHDFGIKKMVSATLVIFRDKTIVLASIVSMLCGIAVVGASYTFSFFASDIVSPVEMGFIFIPYAITSSLGASITGFLSDRIGRKKPLTVMTVLGGSALIIFACVTPGPLMMAIIFGFVGLSLGPVVTLTTTILADVVVKKDVRILGSSIGAFNMVRWTGTAIGPVIAGYIMQLAGTRLSFLVLALFILLSSVVSIFIRETLD</sequence>
<evidence type="ECO:0000313" key="2">
    <source>
        <dbReference type="Proteomes" id="UP000315423"/>
    </source>
</evidence>
<protein>
    <submittedName>
        <fullName evidence="1">MFS transporter</fullName>
    </submittedName>
</protein>
<accession>A0AC61SCR8</accession>
<dbReference type="EMBL" id="QYBA01000006">
    <property type="protein sequence ID" value="TKY92521.1"/>
    <property type="molecule type" value="Genomic_DNA"/>
</dbReference>
<name>A0AC61SCR8_9EURY</name>
<organism evidence="1 2">
    <name type="scientific">Candidatus Methanomarinus sp</name>
    <dbReference type="NCBI Taxonomy" id="3386244"/>
    <lineage>
        <taxon>Archaea</taxon>
        <taxon>Methanobacteriati</taxon>
        <taxon>Methanobacteriota</taxon>
        <taxon>Stenosarchaea group</taxon>
        <taxon>Methanomicrobia</taxon>
        <taxon>Methanosarcinales</taxon>
        <taxon>ANME-2 cluster</taxon>
        <taxon>Candidatus Methanocomedenaceae</taxon>
        <taxon>Candidatus Methanomarinus</taxon>
    </lineage>
</organism>